<keyword evidence="2" id="KW-0936">Ethylene signaling pathway</keyword>
<feature type="region of interest" description="Disordered" evidence="9">
    <location>
        <begin position="37"/>
        <end position="57"/>
    </location>
</feature>
<evidence type="ECO:0000256" key="5">
    <source>
        <dbReference type="ARBA" id="ARBA00023159"/>
    </source>
</evidence>
<evidence type="ECO:0000313" key="11">
    <source>
        <dbReference type="EMBL" id="KAK4745487.1"/>
    </source>
</evidence>
<keyword evidence="6" id="KW-0804">Transcription</keyword>
<keyword evidence="5" id="KW-0010">Activator</keyword>
<evidence type="ECO:0000256" key="7">
    <source>
        <dbReference type="ARBA" id="ARBA00023242"/>
    </source>
</evidence>
<keyword evidence="4" id="KW-0238">DNA-binding</keyword>
<evidence type="ECO:0000256" key="2">
    <source>
        <dbReference type="ARBA" id="ARBA00022745"/>
    </source>
</evidence>
<dbReference type="SMART" id="SM00380">
    <property type="entry name" value="AP2"/>
    <property type="match status" value="1"/>
</dbReference>
<gene>
    <name evidence="11" type="ORF">SAY87_011799</name>
</gene>
<feature type="compositionally biased region" description="Basic and acidic residues" evidence="9">
    <location>
        <begin position="71"/>
        <end position="81"/>
    </location>
</feature>
<keyword evidence="12" id="KW-1185">Reference proteome</keyword>
<comment type="similarity">
    <text evidence="8">Belongs to the AP2/ERF transcription factor family. ERF subfamily.</text>
</comment>
<proteinExistence type="inferred from homology"/>
<dbReference type="PRINTS" id="PR00367">
    <property type="entry name" value="ETHRSPELEMNT"/>
</dbReference>
<evidence type="ECO:0000313" key="12">
    <source>
        <dbReference type="Proteomes" id="UP001345219"/>
    </source>
</evidence>
<accession>A0AAN7GSG0</accession>
<dbReference type="CDD" id="cd00018">
    <property type="entry name" value="AP2"/>
    <property type="match status" value="1"/>
</dbReference>
<dbReference type="SUPFAM" id="SSF54171">
    <property type="entry name" value="DNA-binding domain"/>
    <property type="match status" value="1"/>
</dbReference>
<keyword evidence="3" id="KW-0805">Transcription regulation</keyword>
<dbReference type="GO" id="GO:0009873">
    <property type="term" value="P:ethylene-activated signaling pathway"/>
    <property type="evidence" value="ECO:0007669"/>
    <property type="project" value="UniProtKB-KW"/>
</dbReference>
<dbReference type="Pfam" id="PF00847">
    <property type="entry name" value="AP2"/>
    <property type="match status" value="1"/>
</dbReference>
<dbReference type="InterPro" id="IPR050913">
    <property type="entry name" value="AP2/ERF_ERF"/>
</dbReference>
<feature type="region of interest" description="Disordered" evidence="9">
    <location>
        <begin position="71"/>
        <end position="104"/>
    </location>
</feature>
<dbReference type="InterPro" id="IPR001471">
    <property type="entry name" value="AP2/ERF_dom"/>
</dbReference>
<dbReference type="Gene3D" id="3.30.730.10">
    <property type="entry name" value="AP2/ERF domain"/>
    <property type="match status" value="1"/>
</dbReference>
<evidence type="ECO:0000259" key="10">
    <source>
        <dbReference type="PROSITE" id="PS51032"/>
    </source>
</evidence>
<dbReference type="GO" id="GO:0003700">
    <property type="term" value="F:DNA-binding transcription factor activity"/>
    <property type="evidence" value="ECO:0007669"/>
    <property type="project" value="InterPro"/>
</dbReference>
<comment type="caution">
    <text evidence="11">The sequence shown here is derived from an EMBL/GenBank/DDBJ whole genome shotgun (WGS) entry which is preliminary data.</text>
</comment>
<evidence type="ECO:0000256" key="9">
    <source>
        <dbReference type="SAM" id="MobiDB-lite"/>
    </source>
</evidence>
<sequence length="334" mass="37886">MGQRDYLLPIKYTVERTGTRKLSACRYAGPKVLKVSVTDPDATDSSSDEESGPNFRRQRIKRYINEIRIEKGSNDKEAIREPRKKSARSAPPRNLQSMGETKYRGVRQRPWGKWAAEIRDPERRIRLWLGTYETAEEAARVYDNAAIKLRGPHALTNFSTPLAQQKTQVACHAINMDAVNMDDVISPVSSYNSTEELSQPWRNLSSPTSVLQFNQSCPLGCMLSHPVQKHEEQEKEEVEPPIEQLPCDMSFSEYLPPDFTSINNFFDFGAPEIESSIFNDSAALPESEPMITEDLGDFFLDSPLNLGSLPMELEVDHYFQDISDLFPADTLAFQ</sequence>
<dbReference type="GO" id="GO:0003677">
    <property type="term" value="F:DNA binding"/>
    <property type="evidence" value="ECO:0007669"/>
    <property type="project" value="UniProtKB-KW"/>
</dbReference>
<feature type="domain" description="AP2/ERF" evidence="10">
    <location>
        <begin position="102"/>
        <end position="159"/>
    </location>
</feature>
<dbReference type="PROSITE" id="PS51032">
    <property type="entry name" value="AP2_ERF"/>
    <property type="match status" value="1"/>
</dbReference>
<dbReference type="InterPro" id="IPR016177">
    <property type="entry name" value="DNA-bd_dom_sf"/>
</dbReference>
<evidence type="ECO:0000256" key="4">
    <source>
        <dbReference type="ARBA" id="ARBA00023125"/>
    </source>
</evidence>
<dbReference type="PANTHER" id="PTHR31194">
    <property type="entry name" value="SHN SHINE , DNA BINDING / TRANSCRIPTION FACTOR"/>
    <property type="match status" value="1"/>
</dbReference>
<evidence type="ECO:0000256" key="1">
    <source>
        <dbReference type="ARBA" id="ARBA00004123"/>
    </source>
</evidence>
<comment type="subcellular location">
    <subcellularLocation>
        <location evidence="1">Nucleus</location>
    </subcellularLocation>
</comment>
<dbReference type="AlphaFoldDB" id="A0AAN7GSG0"/>
<dbReference type="FunFam" id="3.30.730.10:FF:000001">
    <property type="entry name" value="Ethylene-responsive transcription factor 2"/>
    <property type="match status" value="1"/>
</dbReference>
<evidence type="ECO:0000256" key="6">
    <source>
        <dbReference type="ARBA" id="ARBA00023163"/>
    </source>
</evidence>
<organism evidence="11 12">
    <name type="scientific">Trapa incisa</name>
    <dbReference type="NCBI Taxonomy" id="236973"/>
    <lineage>
        <taxon>Eukaryota</taxon>
        <taxon>Viridiplantae</taxon>
        <taxon>Streptophyta</taxon>
        <taxon>Embryophyta</taxon>
        <taxon>Tracheophyta</taxon>
        <taxon>Spermatophyta</taxon>
        <taxon>Magnoliopsida</taxon>
        <taxon>eudicotyledons</taxon>
        <taxon>Gunneridae</taxon>
        <taxon>Pentapetalae</taxon>
        <taxon>rosids</taxon>
        <taxon>malvids</taxon>
        <taxon>Myrtales</taxon>
        <taxon>Lythraceae</taxon>
        <taxon>Trapa</taxon>
    </lineage>
</organism>
<dbReference type="PANTHER" id="PTHR31194:SF202">
    <property type="entry name" value="ETHYLENE-RESPONSIVE TRANSCRIPTION FACTOR ERF070"/>
    <property type="match status" value="1"/>
</dbReference>
<reference evidence="11 12" key="1">
    <citation type="journal article" date="2023" name="Hortic Res">
        <title>Pangenome of water caltrop reveals structural variations and asymmetric subgenome divergence after allopolyploidization.</title>
        <authorList>
            <person name="Zhang X."/>
            <person name="Chen Y."/>
            <person name="Wang L."/>
            <person name="Yuan Y."/>
            <person name="Fang M."/>
            <person name="Shi L."/>
            <person name="Lu R."/>
            <person name="Comes H.P."/>
            <person name="Ma Y."/>
            <person name="Chen Y."/>
            <person name="Huang G."/>
            <person name="Zhou Y."/>
            <person name="Zheng Z."/>
            <person name="Qiu Y."/>
        </authorList>
    </citation>
    <scope>NUCLEOTIDE SEQUENCE [LARGE SCALE GENOMIC DNA]</scope>
    <source>
        <tissue evidence="11">Roots</tissue>
    </source>
</reference>
<dbReference type="EMBL" id="JAXIOK010000021">
    <property type="protein sequence ID" value="KAK4745487.1"/>
    <property type="molecule type" value="Genomic_DNA"/>
</dbReference>
<dbReference type="Proteomes" id="UP001345219">
    <property type="component" value="Chromosome 10"/>
</dbReference>
<keyword evidence="7" id="KW-0539">Nucleus</keyword>
<protein>
    <recommendedName>
        <fullName evidence="10">AP2/ERF domain-containing protein</fullName>
    </recommendedName>
</protein>
<evidence type="ECO:0000256" key="3">
    <source>
        <dbReference type="ARBA" id="ARBA00023015"/>
    </source>
</evidence>
<dbReference type="InterPro" id="IPR036955">
    <property type="entry name" value="AP2/ERF_dom_sf"/>
</dbReference>
<dbReference type="GO" id="GO:0005634">
    <property type="term" value="C:nucleus"/>
    <property type="evidence" value="ECO:0007669"/>
    <property type="project" value="UniProtKB-SubCell"/>
</dbReference>
<evidence type="ECO:0000256" key="8">
    <source>
        <dbReference type="ARBA" id="ARBA00024343"/>
    </source>
</evidence>
<name>A0AAN7GSG0_9MYRT</name>